<gene>
    <name evidence="1" type="ORF">F4820DRAFT_425546</name>
</gene>
<reference evidence="1 2" key="1">
    <citation type="journal article" date="2022" name="New Phytol.">
        <title>Ecological generalism drives hyperdiversity of secondary metabolite gene clusters in xylarialean endophytes.</title>
        <authorList>
            <person name="Franco M.E.E."/>
            <person name="Wisecaver J.H."/>
            <person name="Arnold A.E."/>
            <person name="Ju Y.M."/>
            <person name="Slot J.C."/>
            <person name="Ahrendt S."/>
            <person name="Moore L.P."/>
            <person name="Eastman K.E."/>
            <person name="Scott K."/>
            <person name="Konkel Z."/>
            <person name="Mondo S.J."/>
            <person name="Kuo A."/>
            <person name="Hayes R.D."/>
            <person name="Haridas S."/>
            <person name="Andreopoulos B."/>
            <person name="Riley R."/>
            <person name="LaButti K."/>
            <person name="Pangilinan J."/>
            <person name="Lipzen A."/>
            <person name="Amirebrahimi M."/>
            <person name="Yan J."/>
            <person name="Adam C."/>
            <person name="Keymanesh K."/>
            <person name="Ng V."/>
            <person name="Louie K."/>
            <person name="Northen T."/>
            <person name="Drula E."/>
            <person name="Henrissat B."/>
            <person name="Hsieh H.M."/>
            <person name="Youens-Clark K."/>
            <person name="Lutzoni F."/>
            <person name="Miadlikowska J."/>
            <person name="Eastwood D.C."/>
            <person name="Hamelin R.C."/>
            <person name="Grigoriev I.V."/>
            <person name="U'Ren J.M."/>
        </authorList>
    </citation>
    <scope>NUCLEOTIDE SEQUENCE [LARGE SCALE GENOMIC DNA]</scope>
    <source>
        <strain evidence="1 2">CBS 119005</strain>
    </source>
</reference>
<sequence length="86" mass="9909">MLASISGVAVSTIACSLTGQFTCFYDKLRNLQRQLVWCGLPQQLNKAVSLRLAPVYHLFGQFNCLVRLFHWIQTSSSFFRHVWQMV</sequence>
<keyword evidence="2" id="KW-1185">Reference proteome</keyword>
<name>A0ACB9YWU5_9PEZI</name>
<evidence type="ECO:0000313" key="1">
    <source>
        <dbReference type="EMBL" id="KAI4863828.1"/>
    </source>
</evidence>
<protein>
    <submittedName>
        <fullName evidence="1">Uncharacterized protein</fullName>
    </submittedName>
</protein>
<organism evidence="1 2">
    <name type="scientific">Hypoxylon rubiginosum</name>
    <dbReference type="NCBI Taxonomy" id="110542"/>
    <lineage>
        <taxon>Eukaryota</taxon>
        <taxon>Fungi</taxon>
        <taxon>Dikarya</taxon>
        <taxon>Ascomycota</taxon>
        <taxon>Pezizomycotina</taxon>
        <taxon>Sordariomycetes</taxon>
        <taxon>Xylariomycetidae</taxon>
        <taxon>Xylariales</taxon>
        <taxon>Hypoxylaceae</taxon>
        <taxon>Hypoxylon</taxon>
    </lineage>
</organism>
<dbReference type="Proteomes" id="UP001497700">
    <property type="component" value="Unassembled WGS sequence"/>
</dbReference>
<proteinExistence type="predicted"/>
<accession>A0ACB9YWU5</accession>
<comment type="caution">
    <text evidence="1">The sequence shown here is derived from an EMBL/GenBank/DDBJ whole genome shotgun (WGS) entry which is preliminary data.</text>
</comment>
<evidence type="ECO:0000313" key="2">
    <source>
        <dbReference type="Proteomes" id="UP001497700"/>
    </source>
</evidence>
<dbReference type="EMBL" id="MU393496">
    <property type="protein sequence ID" value="KAI4863828.1"/>
    <property type="molecule type" value="Genomic_DNA"/>
</dbReference>